<evidence type="ECO:0000313" key="3">
    <source>
        <dbReference type="Proteomes" id="UP000799324"/>
    </source>
</evidence>
<dbReference type="EMBL" id="MU004352">
    <property type="protein sequence ID" value="KAF2655189.1"/>
    <property type="molecule type" value="Genomic_DNA"/>
</dbReference>
<feature type="compositionally biased region" description="Acidic residues" evidence="1">
    <location>
        <begin position="457"/>
        <end position="467"/>
    </location>
</feature>
<dbReference type="Proteomes" id="UP000799324">
    <property type="component" value="Unassembled WGS sequence"/>
</dbReference>
<keyword evidence="3" id="KW-1185">Reference proteome</keyword>
<accession>A0A6A6T563</accession>
<gene>
    <name evidence="2" type="ORF">K491DRAFT_434139</name>
</gene>
<feature type="region of interest" description="Disordered" evidence="1">
    <location>
        <begin position="288"/>
        <end position="310"/>
    </location>
</feature>
<proteinExistence type="predicted"/>
<dbReference type="AlphaFoldDB" id="A0A6A6T563"/>
<reference evidence="2" key="1">
    <citation type="journal article" date="2020" name="Stud. Mycol.">
        <title>101 Dothideomycetes genomes: a test case for predicting lifestyles and emergence of pathogens.</title>
        <authorList>
            <person name="Haridas S."/>
            <person name="Albert R."/>
            <person name="Binder M."/>
            <person name="Bloem J."/>
            <person name="Labutti K."/>
            <person name="Salamov A."/>
            <person name="Andreopoulos B."/>
            <person name="Baker S."/>
            <person name="Barry K."/>
            <person name="Bills G."/>
            <person name="Bluhm B."/>
            <person name="Cannon C."/>
            <person name="Castanera R."/>
            <person name="Culley D."/>
            <person name="Daum C."/>
            <person name="Ezra D."/>
            <person name="Gonzalez J."/>
            <person name="Henrissat B."/>
            <person name="Kuo A."/>
            <person name="Liang C."/>
            <person name="Lipzen A."/>
            <person name="Lutzoni F."/>
            <person name="Magnuson J."/>
            <person name="Mondo S."/>
            <person name="Nolan M."/>
            <person name="Ohm R."/>
            <person name="Pangilinan J."/>
            <person name="Park H.-J."/>
            <person name="Ramirez L."/>
            <person name="Alfaro M."/>
            <person name="Sun H."/>
            <person name="Tritt A."/>
            <person name="Yoshinaga Y."/>
            <person name="Zwiers L.-H."/>
            <person name="Turgeon B."/>
            <person name="Goodwin S."/>
            <person name="Spatafora J."/>
            <person name="Crous P."/>
            <person name="Grigoriev I."/>
        </authorList>
    </citation>
    <scope>NUCLEOTIDE SEQUENCE</scope>
    <source>
        <strain evidence="2">CBS 122681</strain>
    </source>
</reference>
<organism evidence="2 3">
    <name type="scientific">Lophiostoma macrostomum CBS 122681</name>
    <dbReference type="NCBI Taxonomy" id="1314788"/>
    <lineage>
        <taxon>Eukaryota</taxon>
        <taxon>Fungi</taxon>
        <taxon>Dikarya</taxon>
        <taxon>Ascomycota</taxon>
        <taxon>Pezizomycotina</taxon>
        <taxon>Dothideomycetes</taxon>
        <taxon>Pleosporomycetidae</taxon>
        <taxon>Pleosporales</taxon>
        <taxon>Lophiostomataceae</taxon>
        <taxon>Lophiostoma</taxon>
    </lineage>
</organism>
<evidence type="ECO:0000256" key="1">
    <source>
        <dbReference type="SAM" id="MobiDB-lite"/>
    </source>
</evidence>
<sequence>MPIWRFLEGNLEDLKVRRLIDIDEPVGRTHNLYHLFLVPIDTAPVEPWEEDNYGYRMCSFSRLRRARRVLDPEANITIPKIPLALVNITKLPRKIPFENIYTAHTSPILTKTTITDMVEKLVLNMAESVLDDNNLFGEDIQTLNPSTAIILLREAITHIPSASWDIDEFLEPELRSTVFARGVGDVPRKPKKMMIKGAKLSFTFTDSTSPMLGQDDYDRMQDMYYDEHEEYAAGEDLDILRGKAQKSTESYMTKLLQTFGMKWLSYKAERDTFSERGCSECQELEFFDADSEGNDPHPSTKDSDSDASNEDPLEAKAMMEVEQGFKDAGRKCTRHAKKHFQGMEGNILYRRFPLNKVESYLYYGDLEYKAAQEGEQELNLEHGNMPQKTVDRIYRWNTATEEAFSGFSPSSERDPGLNDFSVWRYELFCSNGKRCRCFDIIEELVAPSSDSESPVASDEEEDNDGDIVDSPATTPERVSSPVEAAEHHDCDYARLKDCETAIDAFGGPCGKARASK</sequence>
<feature type="compositionally biased region" description="Basic and acidic residues" evidence="1">
    <location>
        <begin position="294"/>
        <end position="304"/>
    </location>
</feature>
<protein>
    <submittedName>
        <fullName evidence="2">Uncharacterized protein</fullName>
    </submittedName>
</protein>
<evidence type="ECO:0000313" key="2">
    <source>
        <dbReference type="EMBL" id="KAF2655189.1"/>
    </source>
</evidence>
<feature type="region of interest" description="Disordered" evidence="1">
    <location>
        <begin position="448"/>
        <end position="485"/>
    </location>
</feature>
<name>A0A6A6T563_9PLEO</name>